<sequence>MAVIEVTDASFATDVLNSSKPVLVDYWASWCAPCRQLSPIIEELSTTYGDRMVFAKLETDVNPDVPMKQGVMALPTLQFFVDGQVVQAIQGGKTKGALVKAIEAVLAG</sequence>
<evidence type="ECO:0000256" key="1">
    <source>
        <dbReference type="ARBA" id="ARBA00022448"/>
    </source>
</evidence>
<dbReference type="SUPFAM" id="SSF52833">
    <property type="entry name" value="Thioredoxin-like"/>
    <property type="match status" value="1"/>
</dbReference>
<dbReference type="GO" id="GO:0045454">
    <property type="term" value="P:cell redox homeostasis"/>
    <property type="evidence" value="ECO:0007669"/>
    <property type="project" value="TreeGrafter"/>
</dbReference>
<dbReference type="GO" id="GO:0015035">
    <property type="term" value="F:protein-disulfide reductase activity"/>
    <property type="evidence" value="ECO:0007669"/>
    <property type="project" value="InterPro"/>
</dbReference>
<dbReference type="PANTHER" id="PTHR45663">
    <property type="entry name" value="GEO12009P1"/>
    <property type="match status" value="1"/>
</dbReference>
<organism evidence="6">
    <name type="scientific">bioreactor metagenome</name>
    <dbReference type="NCBI Taxonomy" id="1076179"/>
    <lineage>
        <taxon>unclassified sequences</taxon>
        <taxon>metagenomes</taxon>
        <taxon>ecological metagenomes</taxon>
    </lineage>
</organism>
<dbReference type="Gene3D" id="3.40.30.10">
    <property type="entry name" value="Glutaredoxin"/>
    <property type="match status" value="1"/>
</dbReference>
<dbReference type="AlphaFoldDB" id="A0A645CKK4"/>
<gene>
    <name evidence="6" type="primary">trxA_56</name>
    <name evidence="6" type="ORF">SDC9_124466</name>
</gene>
<keyword evidence="2" id="KW-0249">Electron transport</keyword>
<keyword evidence="3" id="KW-1015">Disulfide bond</keyword>
<accession>A0A645CKK4</accession>
<name>A0A645CKK4_9ZZZZ</name>
<keyword evidence="4" id="KW-0676">Redox-active center</keyword>
<comment type="caution">
    <text evidence="6">The sequence shown here is derived from an EMBL/GenBank/DDBJ whole genome shotgun (WGS) entry which is preliminary data.</text>
</comment>
<dbReference type="InterPro" id="IPR017937">
    <property type="entry name" value="Thioredoxin_CS"/>
</dbReference>
<dbReference type="InterPro" id="IPR036249">
    <property type="entry name" value="Thioredoxin-like_sf"/>
</dbReference>
<dbReference type="PIRSF" id="PIRSF000077">
    <property type="entry name" value="Thioredoxin"/>
    <property type="match status" value="1"/>
</dbReference>
<dbReference type="GO" id="GO:0005829">
    <property type="term" value="C:cytosol"/>
    <property type="evidence" value="ECO:0007669"/>
    <property type="project" value="TreeGrafter"/>
</dbReference>
<dbReference type="CDD" id="cd02947">
    <property type="entry name" value="TRX_family"/>
    <property type="match status" value="1"/>
</dbReference>
<evidence type="ECO:0000256" key="4">
    <source>
        <dbReference type="ARBA" id="ARBA00023284"/>
    </source>
</evidence>
<evidence type="ECO:0000313" key="6">
    <source>
        <dbReference type="EMBL" id="MPM77463.1"/>
    </source>
</evidence>
<dbReference type="PRINTS" id="PR00421">
    <property type="entry name" value="THIOREDOXIN"/>
</dbReference>
<feature type="domain" description="Thioredoxin" evidence="5">
    <location>
        <begin position="1"/>
        <end position="107"/>
    </location>
</feature>
<reference evidence="6" key="1">
    <citation type="submission" date="2019-08" db="EMBL/GenBank/DDBJ databases">
        <authorList>
            <person name="Kucharzyk K."/>
            <person name="Murdoch R.W."/>
            <person name="Higgins S."/>
            <person name="Loffler F."/>
        </authorList>
    </citation>
    <scope>NUCLEOTIDE SEQUENCE</scope>
</reference>
<evidence type="ECO:0000256" key="2">
    <source>
        <dbReference type="ARBA" id="ARBA00022982"/>
    </source>
</evidence>
<proteinExistence type="predicted"/>
<dbReference type="PROSITE" id="PS00194">
    <property type="entry name" value="THIOREDOXIN_1"/>
    <property type="match status" value="1"/>
</dbReference>
<dbReference type="Pfam" id="PF00085">
    <property type="entry name" value="Thioredoxin"/>
    <property type="match status" value="1"/>
</dbReference>
<dbReference type="InterPro" id="IPR005746">
    <property type="entry name" value="Thioredoxin"/>
</dbReference>
<protein>
    <submittedName>
        <fullName evidence="6">Thioredoxin</fullName>
    </submittedName>
</protein>
<dbReference type="PANTHER" id="PTHR45663:SF11">
    <property type="entry name" value="GEO12009P1"/>
    <property type="match status" value="1"/>
</dbReference>
<dbReference type="FunFam" id="3.40.30.10:FF:000001">
    <property type="entry name" value="Thioredoxin"/>
    <property type="match status" value="1"/>
</dbReference>
<evidence type="ECO:0000256" key="3">
    <source>
        <dbReference type="ARBA" id="ARBA00023157"/>
    </source>
</evidence>
<dbReference type="EMBL" id="VSSQ01027955">
    <property type="protein sequence ID" value="MPM77463.1"/>
    <property type="molecule type" value="Genomic_DNA"/>
</dbReference>
<dbReference type="InterPro" id="IPR013766">
    <property type="entry name" value="Thioredoxin_domain"/>
</dbReference>
<keyword evidence="1" id="KW-0813">Transport</keyword>
<dbReference type="NCBIfam" id="TIGR01068">
    <property type="entry name" value="thioredoxin"/>
    <property type="match status" value="1"/>
</dbReference>
<dbReference type="PROSITE" id="PS51352">
    <property type="entry name" value="THIOREDOXIN_2"/>
    <property type="match status" value="1"/>
</dbReference>
<evidence type="ECO:0000259" key="5">
    <source>
        <dbReference type="PROSITE" id="PS51352"/>
    </source>
</evidence>